<dbReference type="PANTHER" id="PTHR31458:SF2">
    <property type="entry name" value="POLYGALACTURONASE 1 BETA-LIKE PROTEIN 2"/>
    <property type="match status" value="1"/>
</dbReference>
<gene>
    <name evidence="8" type="ORF">LWI28_024716</name>
</gene>
<proteinExistence type="predicted"/>
<evidence type="ECO:0000313" key="9">
    <source>
        <dbReference type="Proteomes" id="UP001064489"/>
    </source>
</evidence>
<dbReference type="PROSITE" id="PS51277">
    <property type="entry name" value="BURP"/>
    <property type="match status" value="1"/>
</dbReference>
<dbReference type="EMBL" id="JAJSOW010000104">
    <property type="protein sequence ID" value="KAI9170222.1"/>
    <property type="molecule type" value="Genomic_DNA"/>
</dbReference>
<evidence type="ECO:0000256" key="6">
    <source>
        <dbReference type="ARBA" id="ARBA00023180"/>
    </source>
</evidence>
<dbReference type="GO" id="GO:0048046">
    <property type="term" value="C:apoplast"/>
    <property type="evidence" value="ECO:0007669"/>
    <property type="project" value="UniProtKB-SubCell"/>
</dbReference>
<reference evidence="8" key="1">
    <citation type="journal article" date="2022" name="Plant J.">
        <title>Strategies of tolerance reflected in two North American maple genomes.</title>
        <authorList>
            <person name="McEvoy S.L."/>
            <person name="Sezen U.U."/>
            <person name="Trouern-Trend A."/>
            <person name="McMahon S.M."/>
            <person name="Schaberg P.G."/>
            <person name="Yang J."/>
            <person name="Wegrzyn J.L."/>
            <person name="Swenson N.G."/>
        </authorList>
    </citation>
    <scope>NUCLEOTIDE SEQUENCE</scope>
    <source>
        <strain evidence="8">91603</strain>
    </source>
</reference>
<evidence type="ECO:0000313" key="8">
    <source>
        <dbReference type="EMBL" id="KAI9170222.1"/>
    </source>
</evidence>
<evidence type="ECO:0000256" key="5">
    <source>
        <dbReference type="ARBA" id="ARBA00022729"/>
    </source>
</evidence>
<organism evidence="8 9">
    <name type="scientific">Acer negundo</name>
    <name type="common">Box elder</name>
    <dbReference type="NCBI Taxonomy" id="4023"/>
    <lineage>
        <taxon>Eukaryota</taxon>
        <taxon>Viridiplantae</taxon>
        <taxon>Streptophyta</taxon>
        <taxon>Embryophyta</taxon>
        <taxon>Tracheophyta</taxon>
        <taxon>Spermatophyta</taxon>
        <taxon>Magnoliopsida</taxon>
        <taxon>eudicotyledons</taxon>
        <taxon>Gunneridae</taxon>
        <taxon>Pentapetalae</taxon>
        <taxon>rosids</taxon>
        <taxon>malvids</taxon>
        <taxon>Sapindales</taxon>
        <taxon>Sapindaceae</taxon>
        <taxon>Hippocastanoideae</taxon>
        <taxon>Acereae</taxon>
        <taxon>Acer</taxon>
    </lineage>
</organism>
<dbReference type="InterPro" id="IPR004873">
    <property type="entry name" value="BURP_dom"/>
</dbReference>
<dbReference type="SMART" id="SM01045">
    <property type="entry name" value="BURP"/>
    <property type="match status" value="1"/>
</dbReference>
<name>A0AAD5NNY8_ACENE</name>
<dbReference type="Pfam" id="PF03181">
    <property type="entry name" value="BURP"/>
    <property type="match status" value="1"/>
</dbReference>
<dbReference type="PANTHER" id="PTHR31458">
    <property type="entry name" value="POLYGALACTURONASE 1 BETA-LIKE PROTEIN 2"/>
    <property type="match status" value="1"/>
</dbReference>
<keyword evidence="5" id="KW-0732">Signal</keyword>
<keyword evidence="9" id="KW-1185">Reference proteome</keyword>
<dbReference type="InterPro" id="IPR051897">
    <property type="entry name" value="PG-associated_BURP"/>
</dbReference>
<keyword evidence="4" id="KW-0052">Apoplast</keyword>
<evidence type="ECO:0000256" key="2">
    <source>
        <dbReference type="ARBA" id="ARBA00004271"/>
    </source>
</evidence>
<keyword evidence="6" id="KW-0325">Glycoprotein</keyword>
<dbReference type="Proteomes" id="UP001064489">
    <property type="component" value="Chromosome 7"/>
</dbReference>
<evidence type="ECO:0000256" key="4">
    <source>
        <dbReference type="ARBA" id="ARBA00022523"/>
    </source>
</evidence>
<dbReference type="AlphaFoldDB" id="A0AAD5NNY8"/>
<protein>
    <recommendedName>
        <fullName evidence="7">BURP domain-containing protein</fullName>
    </recommendedName>
</protein>
<accession>A0AAD5NNY8</accession>
<keyword evidence="3" id="KW-0964">Secreted</keyword>
<evidence type="ECO:0000256" key="1">
    <source>
        <dbReference type="ARBA" id="ARBA00004191"/>
    </source>
</evidence>
<evidence type="ECO:0000256" key="3">
    <source>
        <dbReference type="ARBA" id="ARBA00022512"/>
    </source>
</evidence>
<feature type="domain" description="BURP" evidence="7">
    <location>
        <begin position="1"/>
        <end position="135"/>
    </location>
</feature>
<reference evidence="8" key="2">
    <citation type="submission" date="2023-02" db="EMBL/GenBank/DDBJ databases">
        <authorList>
            <person name="Swenson N.G."/>
            <person name="Wegrzyn J.L."/>
            <person name="Mcevoy S.L."/>
        </authorList>
    </citation>
    <scope>NUCLEOTIDE SEQUENCE</scope>
    <source>
        <strain evidence="8">91603</strain>
        <tissue evidence="8">Leaf</tissue>
    </source>
</reference>
<comment type="caution">
    <text evidence="8">The sequence shown here is derived from an EMBL/GenBank/DDBJ whole genome shotgun (WGS) entry which is preliminary data.</text>
</comment>
<sequence>MLKEGTVMPMPDIKDKMLERSFLPWTIVSKLPFSSSKMSAMKQIFHAIDNSTMERIMKDALNDCERTPSQGETKRCVASAEDMIDFATSVLGHDVALRTTESVKGSKQNILVGTVKGINGGKVTKSVSCHQRLFPCYITATLCLKSGFTKRIFWILKPRVKSTTESPFVTWTPLHGARPMELSWHWVRVRARLKCVTGFSRMI</sequence>
<comment type="subcellular location">
    <subcellularLocation>
        <location evidence="1">Secreted</location>
        <location evidence="1">Cell wall</location>
    </subcellularLocation>
    <subcellularLocation>
        <location evidence="2">Secreted</location>
        <location evidence="2">Extracellular space</location>
        <location evidence="2">Apoplast</location>
    </subcellularLocation>
</comment>
<evidence type="ECO:0000259" key="7">
    <source>
        <dbReference type="PROSITE" id="PS51277"/>
    </source>
</evidence>
<keyword evidence="3" id="KW-0134">Cell wall</keyword>